<sequence>MSAATETTSESSASFSESPIASTSTSTSISTTATDSQPPSPYPQQPSSAGHSRGIYPMSADMIQIANFRPTPRQVINGIAPHVFDERRRRRSQKRVPRPAYWYGQHGEKRSSPLRGATAISWEEHAIYLEQTDTRGTLVDSDSEKVVTSVVSLTPNTGVEDQKSISQSPTPNLVTKSRWRSLRIDKRLLKNLRMKLLISSFSKTP</sequence>
<proteinExistence type="predicted"/>
<gene>
    <name evidence="2" type="ORF">CPB83DRAFT_856813</name>
</gene>
<evidence type="ECO:0000256" key="1">
    <source>
        <dbReference type="SAM" id="MobiDB-lite"/>
    </source>
</evidence>
<reference evidence="2" key="1">
    <citation type="submission" date="2020-11" db="EMBL/GenBank/DDBJ databases">
        <authorList>
            <consortium name="DOE Joint Genome Institute"/>
            <person name="Ahrendt S."/>
            <person name="Riley R."/>
            <person name="Andreopoulos W."/>
            <person name="Labutti K."/>
            <person name="Pangilinan J."/>
            <person name="Ruiz-Duenas F.J."/>
            <person name="Barrasa J.M."/>
            <person name="Sanchez-Garcia M."/>
            <person name="Camarero S."/>
            <person name="Miyauchi S."/>
            <person name="Serrano A."/>
            <person name="Linde D."/>
            <person name="Babiker R."/>
            <person name="Drula E."/>
            <person name="Ayuso-Fernandez I."/>
            <person name="Pacheco R."/>
            <person name="Padilla G."/>
            <person name="Ferreira P."/>
            <person name="Barriuso J."/>
            <person name="Kellner H."/>
            <person name="Castanera R."/>
            <person name="Alfaro M."/>
            <person name="Ramirez L."/>
            <person name="Pisabarro A.G."/>
            <person name="Kuo A."/>
            <person name="Tritt A."/>
            <person name="Lipzen A."/>
            <person name="He G."/>
            <person name="Yan M."/>
            <person name="Ng V."/>
            <person name="Cullen D."/>
            <person name="Martin F."/>
            <person name="Rosso M.-N."/>
            <person name="Henrissat B."/>
            <person name="Hibbett D."/>
            <person name="Martinez A.T."/>
            <person name="Grigoriev I.V."/>
        </authorList>
    </citation>
    <scope>NUCLEOTIDE SEQUENCE</scope>
    <source>
        <strain evidence="2">CBS 506.95</strain>
    </source>
</reference>
<dbReference type="OrthoDB" id="3066663at2759"/>
<organism evidence="2 3">
    <name type="scientific">Crepidotus variabilis</name>
    <dbReference type="NCBI Taxonomy" id="179855"/>
    <lineage>
        <taxon>Eukaryota</taxon>
        <taxon>Fungi</taxon>
        <taxon>Dikarya</taxon>
        <taxon>Basidiomycota</taxon>
        <taxon>Agaricomycotina</taxon>
        <taxon>Agaricomycetes</taxon>
        <taxon>Agaricomycetidae</taxon>
        <taxon>Agaricales</taxon>
        <taxon>Agaricineae</taxon>
        <taxon>Crepidotaceae</taxon>
        <taxon>Crepidotus</taxon>
    </lineage>
</organism>
<evidence type="ECO:0000313" key="3">
    <source>
        <dbReference type="Proteomes" id="UP000807306"/>
    </source>
</evidence>
<feature type="compositionally biased region" description="Low complexity" evidence="1">
    <location>
        <begin position="1"/>
        <end position="37"/>
    </location>
</feature>
<protein>
    <submittedName>
        <fullName evidence="2">Uncharacterized protein</fullName>
    </submittedName>
</protein>
<name>A0A9P6EDS9_9AGAR</name>
<dbReference type="Proteomes" id="UP000807306">
    <property type="component" value="Unassembled WGS sequence"/>
</dbReference>
<accession>A0A9P6EDS9</accession>
<comment type="caution">
    <text evidence="2">The sequence shown here is derived from an EMBL/GenBank/DDBJ whole genome shotgun (WGS) entry which is preliminary data.</text>
</comment>
<evidence type="ECO:0000313" key="2">
    <source>
        <dbReference type="EMBL" id="KAF9527140.1"/>
    </source>
</evidence>
<keyword evidence="3" id="KW-1185">Reference proteome</keyword>
<feature type="region of interest" description="Disordered" evidence="1">
    <location>
        <begin position="1"/>
        <end position="55"/>
    </location>
</feature>
<dbReference type="AlphaFoldDB" id="A0A9P6EDS9"/>
<dbReference type="EMBL" id="MU157864">
    <property type="protein sequence ID" value="KAF9527140.1"/>
    <property type="molecule type" value="Genomic_DNA"/>
</dbReference>